<dbReference type="RefSeq" id="WP_051805714.1">
    <property type="nucleotide sequence ID" value="NZ_CP008889.1"/>
</dbReference>
<dbReference type="InterPro" id="IPR001478">
    <property type="entry name" value="PDZ"/>
</dbReference>
<keyword evidence="1" id="KW-0378">Hydrolase</keyword>
<name>A0A075JGC9_9MICO</name>
<dbReference type="PROSITE" id="PS51786">
    <property type="entry name" value="LON_PROTEOLYTIC"/>
    <property type="match status" value="1"/>
</dbReference>
<reference evidence="3 4" key="1">
    <citation type="submission" date="2014-07" db="EMBL/GenBank/DDBJ databases">
        <title>Genome Sequencing of Dermacoccus nishinomiyaensis.</title>
        <authorList>
            <person name="Hong K.W."/>
            <person name="Chan K.G."/>
        </authorList>
    </citation>
    <scope>NUCLEOTIDE SEQUENCE [LARGE SCALE GENOMIC DNA]</scope>
    <source>
        <strain evidence="3 4">M25</strain>
    </source>
</reference>
<dbReference type="Gene3D" id="3.30.230.10">
    <property type="match status" value="1"/>
</dbReference>
<keyword evidence="4" id="KW-1185">Reference proteome</keyword>
<accession>A0A075JGC9</accession>
<evidence type="ECO:0000259" key="2">
    <source>
        <dbReference type="PROSITE" id="PS51786"/>
    </source>
</evidence>
<dbReference type="EMBL" id="CP008889">
    <property type="protein sequence ID" value="AIF40342.1"/>
    <property type="molecule type" value="Genomic_DNA"/>
</dbReference>
<dbReference type="GO" id="GO:0005524">
    <property type="term" value="F:ATP binding"/>
    <property type="evidence" value="ECO:0007669"/>
    <property type="project" value="InterPro"/>
</dbReference>
<comment type="similarity">
    <text evidence="1">Belongs to the peptidase S16 family.</text>
</comment>
<dbReference type="SUPFAM" id="SSF54211">
    <property type="entry name" value="Ribosomal protein S5 domain 2-like"/>
    <property type="match status" value="1"/>
</dbReference>
<gene>
    <name evidence="3" type="ORF">HX89_04560</name>
</gene>
<dbReference type="HOGENOM" id="CLU_042037_1_0_11"/>
<evidence type="ECO:0000313" key="3">
    <source>
        <dbReference type="EMBL" id="AIF40342.1"/>
    </source>
</evidence>
<dbReference type="Pfam" id="PF13180">
    <property type="entry name" value="PDZ_2"/>
    <property type="match status" value="1"/>
</dbReference>
<dbReference type="GO" id="GO:0004176">
    <property type="term" value="F:ATP-dependent peptidase activity"/>
    <property type="evidence" value="ECO:0007669"/>
    <property type="project" value="UniProtKB-UniRule"/>
</dbReference>
<dbReference type="SUPFAM" id="SSF50156">
    <property type="entry name" value="PDZ domain-like"/>
    <property type="match status" value="1"/>
</dbReference>
<organism evidence="3 4">
    <name type="scientific">Dermacoccus nishinomiyaensis</name>
    <dbReference type="NCBI Taxonomy" id="1274"/>
    <lineage>
        <taxon>Bacteria</taxon>
        <taxon>Bacillati</taxon>
        <taxon>Actinomycetota</taxon>
        <taxon>Actinomycetes</taxon>
        <taxon>Micrococcales</taxon>
        <taxon>Dermacoccaceae</taxon>
        <taxon>Dermacoccus</taxon>
    </lineage>
</organism>
<dbReference type="Pfam" id="PF05362">
    <property type="entry name" value="Lon_C"/>
    <property type="match status" value="1"/>
</dbReference>
<dbReference type="GO" id="GO:0006508">
    <property type="term" value="P:proteolysis"/>
    <property type="evidence" value="ECO:0007669"/>
    <property type="project" value="UniProtKB-KW"/>
</dbReference>
<dbReference type="KEGG" id="dni:HX89_04560"/>
<dbReference type="PANTHER" id="PTHR10046">
    <property type="entry name" value="ATP DEPENDENT LON PROTEASE FAMILY MEMBER"/>
    <property type="match status" value="1"/>
</dbReference>
<dbReference type="Proteomes" id="UP000027986">
    <property type="component" value="Chromosome"/>
</dbReference>
<protein>
    <recommendedName>
        <fullName evidence="1">endopeptidase La</fullName>
        <ecNumber evidence="1">3.4.21.53</ecNumber>
    </recommendedName>
</protein>
<feature type="domain" description="Lon proteolytic" evidence="2">
    <location>
        <begin position="252"/>
        <end position="353"/>
    </location>
</feature>
<keyword evidence="1" id="KW-0720">Serine protease</keyword>
<dbReference type="GeneID" id="41840465"/>
<evidence type="ECO:0000313" key="4">
    <source>
        <dbReference type="Proteomes" id="UP000027986"/>
    </source>
</evidence>
<evidence type="ECO:0000256" key="1">
    <source>
        <dbReference type="PROSITE-ProRule" id="PRU01122"/>
    </source>
</evidence>
<dbReference type="eggNOG" id="COG3480">
    <property type="taxonomic scope" value="Bacteria"/>
</dbReference>
<dbReference type="GO" id="GO:0030163">
    <property type="term" value="P:protein catabolic process"/>
    <property type="evidence" value="ECO:0007669"/>
    <property type="project" value="InterPro"/>
</dbReference>
<feature type="active site" evidence="1">
    <location>
        <position position="260"/>
    </location>
</feature>
<dbReference type="EC" id="3.4.21.53" evidence="1"/>
<feature type="active site" evidence="1">
    <location>
        <position position="305"/>
    </location>
</feature>
<dbReference type="InterPro" id="IPR036034">
    <property type="entry name" value="PDZ_sf"/>
</dbReference>
<sequence>MSSRTVDAAERRPSRWASMRTRTKVMLAIFVVVLLAVVAGFGIKVPYVILRPGPAPNTLGTFEGQKVLTLSGAKTYPTSGGLHFTTVSMVGGPGNRPSLIEYGLAKLDDHAQIYEESQLFAPQTTREQVQQQNEAEMTGSQSSAEVVAARQAGYDVPEMIEIAGISDSASEAKKLLRVKDVIVSVNGVKIADSLSLQREMKKVTPGQKVQLGITRGGKAMTFAVPTTKVEDRAVMGLALNPKATMPFKVNISVGDVGGPSAGTMFALAIYDELTPGALTGGKQIAGTGTMDSAGDVGAIGGIREKVVGARQAGATAFLAPADNCAELKGHVPSGLDVYRVATIKDAISTVEHVADGSTQGLPRCG</sequence>
<dbReference type="GO" id="GO:0004252">
    <property type="term" value="F:serine-type endopeptidase activity"/>
    <property type="evidence" value="ECO:0007669"/>
    <property type="project" value="UniProtKB-UniRule"/>
</dbReference>
<dbReference type="AlphaFoldDB" id="A0A075JGC9"/>
<dbReference type="InterPro" id="IPR027065">
    <property type="entry name" value="Lon_Prtase"/>
</dbReference>
<dbReference type="InterPro" id="IPR008269">
    <property type="entry name" value="Lon_proteolytic"/>
</dbReference>
<comment type="catalytic activity">
    <reaction evidence="1">
        <text>Hydrolysis of proteins in presence of ATP.</text>
        <dbReference type="EC" id="3.4.21.53"/>
    </reaction>
</comment>
<keyword evidence="1" id="KW-0645">Protease</keyword>
<dbReference type="OrthoDB" id="2356897at2"/>
<dbReference type="InterPro" id="IPR014721">
    <property type="entry name" value="Ribsml_uS5_D2-typ_fold_subgr"/>
</dbReference>
<proteinExistence type="inferred from homology"/>
<dbReference type="InterPro" id="IPR020568">
    <property type="entry name" value="Ribosomal_Su5_D2-typ_SF"/>
</dbReference>
<dbReference type="Gene3D" id="2.30.42.10">
    <property type="match status" value="1"/>
</dbReference>